<dbReference type="GO" id="GO:0006310">
    <property type="term" value="P:DNA recombination"/>
    <property type="evidence" value="ECO:0007669"/>
    <property type="project" value="UniProtKB-KW"/>
</dbReference>
<dbReference type="GO" id="GO:0006281">
    <property type="term" value="P:DNA repair"/>
    <property type="evidence" value="ECO:0007669"/>
    <property type="project" value="InterPro"/>
</dbReference>
<name>A0A453GLN1_AEGTS</name>
<dbReference type="GO" id="GO:0003697">
    <property type="term" value="F:single-stranded DNA binding"/>
    <property type="evidence" value="ECO:0007669"/>
    <property type="project" value="InterPro"/>
</dbReference>
<reference evidence="7" key="1">
    <citation type="journal article" date="2014" name="Science">
        <title>Ancient hybridizations among the ancestral genomes of bread wheat.</title>
        <authorList>
            <consortium name="International Wheat Genome Sequencing Consortium,"/>
            <person name="Marcussen T."/>
            <person name="Sandve S.R."/>
            <person name="Heier L."/>
            <person name="Spannagl M."/>
            <person name="Pfeifer M."/>
            <person name="Jakobsen K.S."/>
            <person name="Wulff B.B."/>
            <person name="Steuernagel B."/>
            <person name="Mayer K.F."/>
            <person name="Olsen O.A."/>
        </authorList>
    </citation>
    <scope>NUCLEOTIDE SEQUENCE [LARGE SCALE GENOMIC DNA]</scope>
    <source>
        <strain evidence="7">cv. AL8/78</strain>
    </source>
</reference>
<keyword evidence="4" id="KW-0233">DNA recombination</keyword>
<evidence type="ECO:0000256" key="2">
    <source>
        <dbReference type="ARBA" id="ARBA00022741"/>
    </source>
</evidence>
<reference evidence="7" key="2">
    <citation type="journal article" date="2017" name="Nat. Plants">
        <title>The Aegilops tauschii genome reveals multiple impacts of transposons.</title>
        <authorList>
            <person name="Zhao G."/>
            <person name="Zou C."/>
            <person name="Li K."/>
            <person name="Wang K."/>
            <person name="Li T."/>
            <person name="Gao L."/>
            <person name="Zhang X."/>
            <person name="Wang H."/>
            <person name="Yang Z."/>
            <person name="Liu X."/>
            <person name="Jiang W."/>
            <person name="Mao L."/>
            <person name="Kong X."/>
            <person name="Jiao Y."/>
            <person name="Jia J."/>
        </authorList>
    </citation>
    <scope>NUCLEOTIDE SEQUENCE [LARGE SCALE GENOMIC DNA]</scope>
    <source>
        <strain evidence="7">cv. AL8/78</strain>
    </source>
</reference>
<dbReference type="Gramene" id="AET3Gv21105400.3">
    <property type="protein sequence ID" value="AET3Gv21105400.3"/>
    <property type="gene ID" value="AET3Gv21105400"/>
</dbReference>
<keyword evidence="2" id="KW-0547">Nucleotide-binding</keyword>
<evidence type="ECO:0000313" key="6">
    <source>
        <dbReference type="EnsemblPlants" id="AET3Gv21105400.3"/>
    </source>
</evidence>
<dbReference type="PANTHER" id="PTHR45900:SF4">
    <property type="entry name" value="DNA REPAIR PROTEIN RECA HOMOLOG 2, MITOCHONDRIAL"/>
    <property type="match status" value="1"/>
</dbReference>
<evidence type="ECO:0000256" key="4">
    <source>
        <dbReference type="ARBA" id="ARBA00023172"/>
    </source>
</evidence>
<proteinExistence type="inferred from homology"/>
<evidence type="ECO:0000313" key="7">
    <source>
        <dbReference type="Proteomes" id="UP000015105"/>
    </source>
</evidence>
<dbReference type="AlphaFoldDB" id="A0A453GLN1"/>
<dbReference type="Gene3D" id="3.40.50.300">
    <property type="entry name" value="P-loop containing nucleotide triphosphate hydrolases"/>
    <property type="match status" value="1"/>
</dbReference>
<protein>
    <recommendedName>
        <fullName evidence="5">RecA-like N-terminal domain-containing protein</fullName>
    </recommendedName>
</protein>
<keyword evidence="7" id="KW-1185">Reference proteome</keyword>
<dbReference type="Proteomes" id="UP000015105">
    <property type="component" value="Chromosome 3D"/>
</dbReference>
<sequence>MVLSLSLQVISIEILICAWSASPGQGVHLSFRLVLLSLISLLALEVYQRMVEIFGKESSGKTTLALHVIKEAQKNGGYCAYIDAENAFNTSFAEEVGVDIDKLLIAQPDSAENSLSIVNTLVGGSIDVVVVDSVCYFTMPFSDILCFLYLILSTLLYRVGRGFLTLALMICTEF</sequence>
<reference evidence="6" key="5">
    <citation type="journal article" date="2021" name="G3 (Bethesda)">
        <title>Aegilops tauschii genome assembly Aet v5.0 features greater sequence contiguity and improved annotation.</title>
        <authorList>
            <person name="Wang L."/>
            <person name="Zhu T."/>
            <person name="Rodriguez J.C."/>
            <person name="Deal K.R."/>
            <person name="Dubcovsky J."/>
            <person name="McGuire P.E."/>
            <person name="Lux T."/>
            <person name="Spannagl M."/>
            <person name="Mayer K.F.X."/>
            <person name="Baldrich P."/>
            <person name="Meyers B.C."/>
            <person name="Huo N."/>
            <person name="Gu Y.Q."/>
            <person name="Zhou H."/>
            <person name="Devos K.M."/>
            <person name="Bennetzen J.L."/>
            <person name="Unver T."/>
            <person name="Budak H."/>
            <person name="Gulick P.J."/>
            <person name="Galiba G."/>
            <person name="Kalapos B."/>
            <person name="Nelson D.R."/>
            <person name="Li P."/>
            <person name="You F.M."/>
            <person name="Luo M.C."/>
            <person name="Dvorak J."/>
        </authorList>
    </citation>
    <scope>NUCLEOTIDE SEQUENCE [LARGE SCALE GENOMIC DNA]</scope>
    <source>
        <strain evidence="6">cv. AL8/78</strain>
    </source>
</reference>
<dbReference type="InterPro" id="IPR027417">
    <property type="entry name" value="P-loop_NTPase"/>
</dbReference>
<reference evidence="6" key="3">
    <citation type="journal article" date="2017" name="Nature">
        <title>Genome sequence of the progenitor of the wheat D genome Aegilops tauschii.</title>
        <authorList>
            <person name="Luo M.C."/>
            <person name="Gu Y.Q."/>
            <person name="Puiu D."/>
            <person name="Wang H."/>
            <person name="Twardziok S.O."/>
            <person name="Deal K.R."/>
            <person name="Huo N."/>
            <person name="Zhu T."/>
            <person name="Wang L."/>
            <person name="Wang Y."/>
            <person name="McGuire P.E."/>
            <person name="Liu S."/>
            <person name="Long H."/>
            <person name="Ramasamy R.K."/>
            <person name="Rodriguez J.C."/>
            <person name="Van S.L."/>
            <person name="Yuan L."/>
            <person name="Wang Z."/>
            <person name="Xia Z."/>
            <person name="Xiao L."/>
            <person name="Anderson O.D."/>
            <person name="Ouyang S."/>
            <person name="Liang Y."/>
            <person name="Zimin A.V."/>
            <person name="Pertea G."/>
            <person name="Qi P."/>
            <person name="Bennetzen J.L."/>
            <person name="Dai X."/>
            <person name="Dawson M.W."/>
            <person name="Muller H.G."/>
            <person name="Kugler K."/>
            <person name="Rivarola-Duarte L."/>
            <person name="Spannagl M."/>
            <person name="Mayer K.F.X."/>
            <person name="Lu F.H."/>
            <person name="Bevan M.W."/>
            <person name="Leroy P."/>
            <person name="Li P."/>
            <person name="You F.M."/>
            <person name="Sun Q."/>
            <person name="Liu Z."/>
            <person name="Lyons E."/>
            <person name="Wicker T."/>
            <person name="Salzberg S.L."/>
            <person name="Devos K.M."/>
            <person name="Dvorak J."/>
        </authorList>
    </citation>
    <scope>NUCLEOTIDE SEQUENCE [LARGE SCALE GENOMIC DNA]</scope>
    <source>
        <strain evidence="6">cv. AL8/78</strain>
    </source>
</reference>
<dbReference type="GO" id="GO:0005524">
    <property type="term" value="F:ATP binding"/>
    <property type="evidence" value="ECO:0007669"/>
    <property type="project" value="UniProtKB-KW"/>
</dbReference>
<reference evidence="6" key="4">
    <citation type="submission" date="2019-03" db="UniProtKB">
        <authorList>
            <consortium name="EnsemblPlants"/>
        </authorList>
    </citation>
    <scope>IDENTIFICATION</scope>
</reference>
<dbReference type="InterPro" id="IPR013765">
    <property type="entry name" value="DNA_recomb/repair_RecA"/>
</dbReference>
<organism evidence="6 7">
    <name type="scientific">Aegilops tauschii subsp. strangulata</name>
    <name type="common">Goatgrass</name>
    <dbReference type="NCBI Taxonomy" id="200361"/>
    <lineage>
        <taxon>Eukaryota</taxon>
        <taxon>Viridiplantae</taxon>
        <taxon>Streptophyta</taxon>
        <taxon>Embryophyta</taxon>
        <taxon>Tracheophyta</taxon>
        <taxon>Spermatophyta</taxon>
        <taxon>Magnoliopsida</taxon>
        <taxon>Liliopsida</taxon>
        <taxon>Poales</taxon>
        <taxon>Poaceae</taxon>
        <taxon>BOP clade</taxon>
        <taxon>Pooideae</taxon>
        <taxon>Triticodae</taxon>
        <taxon>Triticeae</taxon>
        <taxon>Triticinae</taxon>
        <taxon>Aegilops</taxon>
    </lineage>
</organism>
<dbReference type="InterPro" id="IPR049428">
    <property type="entry name" value="RecA-like_N"/>
</dbReference>
<evidence type="ECO:0000256" key="3">
    <source>
        <dbReference type="ARBA" id="ARBA00022840"/>
    </source>
</evidence>
<accession>A0A453GLN1</accession>
<dbReference type="SUPFAM" id="SSF52540">
    <property type="entry name" value="P-loop containing nucleoside triphosphate hydrolases"/>
    <property type="match status" value="1"/>
</dbReference>
<evidence type="ECO:0000256" key="1">
    <source>
        <dbReference type="ARBA" id="ARBA00009391"/>
    </source>
</evidence>
<dbReference type="PRINTS" id="PR00142">
    <property type="entry name" value="RECA"/>
</dbReference>
<comment type="similarity">
    <text evidence="1">Belongs to the RecA family.</text>
</comment>
<dbReference type="PANTHER" id="PTHR45900">
    <property type="entry name" value="RECA"/>
    <property type="match status" value="1"/>
</dbReference>
<dbReference type="EnsemblPlants" id="AET3Gv21105400.3">
    <property type="protein sequence ID" value="AET3Gv21105400.3"/>
    <property type="gene ID" value="AET3Gv21105400"/>
</dbReference>
<feature type="domain" description="RecA-like N-terminal" evidence="5">
    <location>
        <begin position="49"/>
        <end position="137"/>
    </location>
</feature>
<evidence type="ECO:0000259" key="5">
    <source>
        <dbReference type="Pfam" id="PF00154"/>
    </source>
</evidence>
<dbReference type="Pfam" id="PF00154">
    <property type="entry name" value="RecA_N"/>
    <property type="match status" value="1"/>
</dbReference>
<keyword evidence="3" id="KW-0067">ATP-binding</keyword>